<feature type="compositionally biased region" description="Low complexity" evidence="8">
    <location>
        <begin position="74"/>
        <end position="92"/>
    </location>
</feature>
<feature type="compositionally biased region" description="Low complexity" evidence="8">
    <location>
        <begin position="49"/>
        <end position="62"/>
    </location>
</feature>
<keyword evidence="3" id="KW-0808">Transferase</keyword>
<evidence type="ECO:0000256" key="9">
    <source>
        <dbReference type="SAM" id="SignalP"/>
    </source>
</evidence>
<dbReference type="Gene3D" id="2.40.440.10">
    <property type="entry name" value="L,D-transpeptidase catalytic domain-like"/>
    <property type="match status" value="1"/>
</dbReference>
<evidence type="ECO:0000256" key="6">
    <source>
        <dbReference type="ARBA" id="ARBA00023316"/>
    </source>
</evidence>
<dbReference type="STRING" id="1855383.SAMN05216548_10548"/>
<dbReference type="PANTHER" id="PTHR30582:SF30">
    <property type="entry name" value="BLR4375 PROTEIN"/>
    <property type="match status" value="1"/>
</dbReference>
<dbReference type="SUPFAM" id="SSF141523">
    <property type="entry name" value="L,D-transpeptidase catalytic domain-like"/>
    <property type="match status" value="1"/>
</dbReference>
<dbReference type="SUPFAM" id="SSF47090">
    <property type="entry name" value="PGBD-like"/>
    <property type="match status" value="1"/>
</dbReference>
<dbReference type="InterPro" id="IPR036365">
    <property type="entry name" value="PGBD-like_sf"/>
</dbReference>
<dbReference type="UniPathway" id="UPA00219"/>
<dbReference type="InterPro" id="IPR005490">
    <property type="entry name" value="LD_TPept_cat_dom"/>
</dbReference>
<keyword evidence="5 7" id="KW-0573">Peptidoglycan synthesis</keyword>
<keyword evidence="4 7" id="KW-0133">Cell shape</keyword>
<dbReference type="CDD" id="cd16913">
    <property type="entry name" value="YkuD_like"/>
    <property type="match status" value="1"/>
</dbReference>
<dbReference type="Pfam" id="PF01471">
    <property type="entry name" value="PG_binding_1"/>
    <property type="match status" value="1"/>
</dbReference>
<organism evidence="11 12">
    <name type="scientific">Faunimonas pinastri</name>
    <dbReference type="NCBI Taxonomy" id="1855383"/>
    <lineage>
        <taxon>Bacteria</taxon>
        <taxon>Pseudomonadati</taxon>
        <taxon>Pseudomonadota</taxon>
        <taxon>Alphaproteobacteria</taxon>
        <taxon>Hyphomicrobiales</taxon>
        <taxon>Afifellaceae</taxon>
        <taxon>Faunimonas</taxon>
    </lineage>
</organism>
<evidence type="ECO:0000256" key="1">
    <source>
        <dbReference type="ARBA" id="ARBA00004752"/>
    </source>
</evidence>
<dbReference type="GO" id="GO:0071972">
    <property type="term" value="F:peptidoglycan L,D-transpeptidase activity"/>
    <property type="evidence" value="ECO:0007669"/>
    <property type="project" value="TreeGrafter"/>
</dbReference>
<feature type="chain" id="PRO_5011491877" evidence="9">
    <location>
        <begin position="21"/>
        <end position="448"/>
    </location>
</feature>
<evidence type="ECO:0000313" key="11">
    <source>
        <dbReference type="EMBL" id="SEQ49814.1"/>
    </source>
</evidence>
<dbReference type="InterPro" id="IPR050979">
    <property type="entry name" value="LD-transpeptidase"/>
</dbReference>
<keyword evidence="11" id="KW-0449">Lipoprotein</keyword>
<dbReference type="Proteomes" id="UP000199647">
    <property type="component" value="Unassembled WGS sequence"/>
</dbReference>
<comment type="pathway">
    <text evidence="1 7">Cell wall biogenesis; peptidoglycan biosynthesis.</text>
</comment>
<comment type="similarity">
    <text evidence="2">Belongs to the YkuD family.</text>
</comment>
<sequence length="448" mass="47707">MRNGALSAALLAGVLGLAGAGTVGTGVAAAQDRSVEDLVQKAIARHQRTIQQAQVQDQAPSQDRVPGQDDDQQGDNGWNGDQDGAPDAPDAQPDTERPPPPYVPPVSSQGPADPNETLEPGQPAQPSAVPSPAQQSAADSVGMRAENLTAELVNSTQFHPGAEQVRGVSPLLLKTQVLLDRANASPGVIDGRYGKNVSKAISSYQQELGLPVDGKLSADLWNAIGGNLDHPILIDYTVTPEDVAGPFYPSLPHDYAEQAKLPNLGYRDPWEELAERFHMDEKLFREINHGRDPSVPGTVLTVADTKGPPIKGVIARIEADKKHGQVRAYDDKGWLVVAYPATIGSSDTPSPSGEVTIRAVAQNPVYYYSPSNFVQGNNTKNLQLPPGPNNPVGMVFIALSKPTYGIHGTPEPSAIDKTFSHGCVRLTNWDAEELSKLVHPGIPVVFTE</sequence>
<dbReference type="InterPro" id="IPR036366">
    <property type="entry name" value="PGBDSf"/>
</dbReference>
<keyword evidence="9" id="KW-0732">Signal</keyword>
<dbReference type="PANTHER" id="PTHR30582">
    <property type="entry name" value="L,D-TRANSPEPTIDASE"/>
    <property type="match status" value="1"/>
</dbReference>
<dbReference type="PROSITE" id="PS52029">
    <property type="entry name" value="LD_TPASE"/>
    <property type="match status" value="1"/>
</dbReference>
<accession>A0A1H9GIB0</accession>
<evidence type="ECO:0000256" key="3">
    <source>
        <dbReference type="ARBA" id="ARBA00022679"/>
    </source>
</evidence>
<dbReference type="GO" id="GO:0018104">
    <property type="term" value="P:peptidoglycan-protein cross-linking"/>
    <property type="evidence" value="ECO:0007669"/>
    <property type="project" value="TreeGrafter"/>
</dbReference>
<proteinExistence type="inferred from homology"/>
<feature type="region of interest" description="Disordered" evidence="8">
    <location>
        <begin position="49"/>
        <end position="141"/>
    </location>
</feature>
<dbReference type="EMBL" id="FOFG01000005">
    <property type="protein sequence ID" value="SEQ49814.1"/>
    <property type="molecule type" value="Genomic_DNA"/>
</dbReference>
<evidence type="ECO:0000256" key="5">
    <source>
        <dbReference type="ARBA" id="ARBA00022984"/>
    </source>
</evidence>
<evidence type="ECO:0000256" key="7">
    <source>
        <dbReference type="PROSITE-ProRule" id="PRU01373"/>
    </source>
</evidence>
<feature type="active site" description="Proton donor/acceptor" evidence="7">
    <location>
        <position position="407"/>
    </location>
</feature>
<evidence type="ECO:0000259" key="10">
    <source>
        <dbReference type="PROSITE" id="PS52029"/>
    </source>
</evidence>
<dbReference type="Pfam" id="PF03734">
    <property type="entry name" value="YkuD"/>
    <property type="match status" value="1"/>
</dbReference>
<dbReference type="GO" id="GO:0005576">
    <property type="term" value="C:extracellular region"/>
    <property type="evidence" value="ECO:0007669"/>
    <property type="project" value="TreeGrafter"/>
</dbReference>
<evidence type="ECO:0000256" key="2">
    <source>
        <dbReference type="ARBA" id="ARBA00005992"/>
    </source>
</evidence>
<evidence type="ECO:0000313" key="12">
    <source>
        <dbReference type="Proteomes" id="UP000199647"/>
    </source>
</evidence>
<dbReference type="InterPro" id="IPR038063">
    <property type="entry name" value="Transpep_catalytic_dom"/>
</dbReference>
<dbReference type="InterPro" id="IPR002477">
    <property type="entry name" value="Peptidoglycan-bd-like"/>
</dbReference>
<dbReference type="GO" id="GO:0016740">
    <property type="term" value="F:transferase activity"/>
    <property type="evidence" value="ECO:0007669"/>
    <property type="project" value="UniProtKB-KW"/>
</dbReference>
<name>A0A1H9GIB0_9HYPH</name>
<feature type="signal peptide" evidence="9">
    <location>
        <begin position="1"/>
        <end position="20"/>
    </location>
</feature>
<keyword evidence="12" id="KW-1185">Reference proteome</keyword>
<gene>
    <name evidence="11" type="ORF">SAMN05216548_10548</name>
</gene>
<dbReference type="GO" id="GO:0071555">
    <property type="term" value="P:cell wall organization"/>
    <property type="evidence" value="ECO:0007669"/>
    <property type="project" value="UniProtKB-UniRule"/>
</dbReference>
<dbReference type="AlphaFoldDB" id="A0A1H9GIB0"/>
<evidence type="ECO:0000256" key="8">
    <source>
        <dbReference type="SAM" id="MobiDB-lite"/>
    </source>
</evidence>
<evidence type="ECO:0000256" key="4">
    <source>
        <dbReference type="ARBA" id="ARBA00022960"/>
    </source>
</evidence>
<feature type="active site" description="Nucleophile" evidence="7">
    <location>
        <position position="423"/>
    </location>
</feature>
<reference evidence="11 12" key="1">
    <citation type="submission" date="2016-10" db="EMBL/GenBank/DDBJ databases">
        <authorList>
            <person name="de Groot N.N."/>
        </authorList>
    </citation>
    <scope>NUCLEOTIDE SEQUENCE [LARGE SCALE GENOMIC DNA]</scope>
    <source>
        <strain evidence="11 12">A52C2</strain>
    </source>
</reference>
<feature type="domain" description="L,D-TPase catalytic" evidence="10">
    <location>
        <begin position="315"/>
        <end position="447"/>
    </location>
</feature>
<protein>
    <submittedName>
        <fullName evidence="11">Lipoprotein-anchoring transpeptidase ErfK/SrfK</fullName>
    </submittedName>
</protein>
<feature type="compositionally biased region" description="Low complexity" evidence="8">
    <location>
        <begin position="122"/>
        <end position="141"/>
    </location>
</feature>
<dbReference type="GO" id="GO:0008360">
    <property type="term" value="P:regulation of cell shape"/>
    <property type="evidence" value="ECO:0007669"/>
    <property type="project" value="UniProtKB-UniRule"/>
</dbReference>
<dbReference type="Gene3D" id="1.10.101.10">
    <property type="entry name" value="PGBD-like superfamily/PGBD"/>
    <property type="match status" value="1"/>
</dbReference>
<keyword evidence="6 7" id="KW-0961">Cell wall biogenesis/degradation</keyword>